<accession>A0A5N5T248</accession>
<evidence type="ECO:0000313" key="1">
    <source>
        <dbReference type="EMBL" id="KAB7500069.1"/>
    </source>
</evidence>
<dbReference type="Proteomes" id="UP000326759">
    <property type="component" value="Unassembled WGS sequence"/>
</dbReference>
<dbReference type="AlphaFoldDB" id="A0A5N5T248"/>
<proteinExistence type="predicted"/>
<name>A0A5N5T248_9CRUS</name>
<comment type="caution">
    <text evidence="1">The sequence shown here is derived from an EMBL/GenBank/DDBJ whole genome shotgun (WGS) entry which is preliminary data.</text>
</comment>
<reference evidence="1 2" key="1">
    <citation type="journal article" date="2019" name="PLoS Biol.">
        <title>Sex chromosomes control vertical transmission of feminizing Wolbachia symbionts in an isopod.</title>
        <authorList>
            <person name="Becking T."/>
            <person name="Chebbi M.A."/>
            <person name="Giraud I."/>
            <person name="Moumen B."/>
            <person name="Laverre T."/>
            <person name="Caubet Y."/>
            <person name="Peccoud J."/>
            <person name="Gilbert C."/>
            <person name="Cordaux R."/>
        </authorList>
    </citation>
    <scope>NUCLEOTIDE SEQUENCE [LARGE SCALE GENOMIC DNA]</scope>
    <source>
        <strain evidence="1">ANa2</strain>
        <tissue evidence="1">Whole body excluding digestive tract and cuticle</tissue>
    </source>
</reference>
<keyword evidence="2" id="KW-1185">Reference proteome</keyword>
<gene>
    <name evidence="1" type="ORF">Anas_14539</name>
</gene>
<organism evidence="1 2">
    <name type="scientific">Armadillidium nasatum</name>
    <dbReference type="NCBI Taxonomy" id="96803"/>
    <lineage>
        <taxon>Eukaryota</taxon>
        <taxon>Metazoa</taxon>
        <taxon>Ecdysozoa</taxon>
        <taxon>Arthropoda</taxon>
        <taxon>Crustacea</taxon>
        <taxon>Multicrustacea</taxon>
        <taxon>Malacostraca</taxon>
        <taxon>Eumalacostraca</taxon>
        <taxon>Peracarida</taxon>
        <taxon>Isopoda</taxon>
        <taxon>Oniscidea</taxon>
        <taxon>Crinocheta</taxon>
        <taxon>Armadillidiidae</taxon>
        <taxon>Armadillidium</taxon>
    </lineage>
</organism>
<dbReference type="EMBL" id="SEYY01015351">
    <property type="protein sequence ID" value="KAB7500069.1"/>
    <property type="molecule type" value="Genomic_DNA"/>
</dbReference>
<sequence>MGGLLEVLAIKINVSSRWYTKYVIILELMLQARYYTFSPPTPEARPPELFHIELTTPTFDTLPWK</sequence>
<evidence type="ECO:0000313" key="2">
    <source>
        <dbReference type="Proteomes" id="UP000326759"/>
    </source>
</evidence>
<protein>
    <submittedName>
        <fullName evidence="1">Uncharacterized protein</fullName>
    </submittedName>
</protein>